<dbReference type="EMBL" id="JAMKFB020000697">
    <property type="protein sequence ID" value="KAL0148679.1"/>
    <property type="molecule type" value="Genomic_DNA"/>
</dbReference>
<accession>A0ABD0MEJ3</accession>
<reference evidence="1 2" key="1">
    <citation type="submission" date="2024-05" db="EMBL/GenBank/DDBJ databases">
        <title>Genome sequencing and assembly of Indian major carp, Cirrhinus mrigala (Hamilton, 1822).</title>
        <authorList>
            <person name="Mohindra V."/>
            <person name="Chowdhury L.M."/>
            <person name="Lal K."/>
            <person name="Jena J.K."/>
        </authorList>
    </citation>
    <scope>NUCLEOTIDE SEQUENCE [LARGE SCALE GENOMIC DNA]</scope>
    <source>
        <strain evidence="1">CM1030</strain>
        <tissue evidence="1">Blood</tissue>
    </source>
</reference>
<dbReference type="AlphaFoldDB" id="A0ABD0MEJ3"/>
<evidence type="ECO:0000313" key="1">
    <source>
        <dbReference type="EMBL" id="KAL0148679.1"/>
    </source>
</evidence>
<protein>
    <submittedName>
        <fullName evidence="1">Uncharacterized protein</fullName>
    </submittedName>
</protein>
<dbReference type="Proteomes" id="UP001529510">
    <property type="component" value="Unassembled WGS sequence"/>
</dbReference>
<sequence length="78" mass="8477">PPRGRSSSSSKGNVSGYVCNLGSLRRERDTASSRLGAMLQDVSFRRRSGRPALPVSFYTVVAPVVTRRQRRVAPAVTS</sequence>
<evidence type="ECO:0000313" key="2">
    <source>
        <dbReference type="Proteomes" id="UP001529510"/>
    </source>
</evidence>
<comment type="caution">
    <text evidence="1">The sequence shown here is derived from an EMBL/GenBank/DDBJ whole genome shotgun (WGS) entry which is preliminary data.</text>
</comment>
<proteinExistence type="predicted"/>
<name>A0ABD0MEJ3_CIRMR</name>
<feature type="non-terminal residue" evidence="1">
    <location>
        <position position="1"/>
    </location>
</feature>
<keyword evidence="2" id="KW-1185">Reference proteome</keyword>
<organism evidence="1 2">
    <name type="scientific">Cirrhinus mrigala</name>
    <name type="common">Mrigala</name>
    <dbReference type="NCBI Taxonomy" id="683832"/>
    <lineage>
        <taxon>Eukaryota</taxon>
        <taxon>Metazoa</taxon>
        <taxon>Chordata</taxon>
        <taxon>Craniata</taxon>
        <taxon>Vertebrata</taxon>
        <taxon>Euteleostomi</taxon>
        <taxon>Actinopterygii</taxon>
        <taxon>Neopterygii</taxon>
        <taxon>Teleostei</taxon>
        <taxon>Ostariophysi</taxon>
        <taxon>Cypriniformes</taxon>
        <taxon>Cyprinidae</taxon>
        <taxon>Labeoninae</taxon>
        <taxon>Labeonini</taxon>
        <taxon>Cirrhinus</taxon>
    </lineage>
</organism>
<gene>
    <name evidence="1" type="ORF">M9458_056006</name>
</gene>